<keyword evidence="2" id="KW-1185">Reference proteome</keyword>
<sequence length="72" mass="7878">MSTHTSNMNNIDIKPIVRISRMVKAKVCSGWNITGKIQGYAHKGKPAANEIEMERRAIAACTRQGSAAHETP</sequence>
<reference evidence="1" key="1">
    <citation type="submission" date="2022-11" db="EMBL/GenBank/DDBJ databases">
        <title>Centuries of genome instability and evolution in soft-shell clam transmissible cancer (bioRxiv).</title>
        <authorList>
            <person name="Hart S.F.M."/>
            <person name="Yonemitsu M.A."/>
            <person name="Giersch R.M."/>
            <person name="Beal B.F."/>
            <person name="Arriagada G."/>
            <person name="Davis B.W."/>
            <person name="Ostrander E.A."/>
            <person name="Goff S.P."/>
            <person name="Metzger M.J."/>
        </authorList>
    </citation>
    <scope>NUCLEOTIDE SEQUENCE</scope>
    <source>
        <strain evidence="1">MELC-2E11</strain>
        <tissue evidence="1">Siphon/mantle</tissue>
    </source>
</reference>
<dbReference type="EMBL" id="CP111014">
    <property type="protein sequence ID" value="WAQ98377.1"/>
    <property type="molecule type" value="Genomic_DNA"/>
</dbReference>
<name>A0ABY7DL19_MYAAR</name>
<dbReference type="Proteomes" id="UP001164746">
    <property type="component" value="Chromosome 3"/>
</dbReference>
<accession>A0ABY7DL19</accession>
<evidence type="ECO:0000313" key="1">
    <source>
        <dbReference type="EMBL" id="WAQ98377.1"/>
    </source>
</evidence>
<evidence type="ECO:0000313" key="2">
    <source>
        <dbReference type="Proteomes" id="UP001164746"/>
    </source>
</evidence>
<proteinExistence type="predicted"/>
<organism evidence="1 2">
    <name type="scientific">Mya arenaria</name>
    <name type="common">Soft-shell clam</name>
    <dbReference type="NCBI Taxonomy" id="6604"/>
    <lineage>
        <taxon>Eukaryota</taxon>
        <taxon>Metazoa</taxon>
        <taxon>Spiralia</taxon>
        <taxon>Lophotrochozoa</taxon>
        <taxon>Mollusca</taxon>
        <taxon>Bivalvia</taxon>
        <taxon>Autobranchia</taxon>
        <taxon>Heteroconchia</taxon>
        <taxon>Euheterodonta</taxon>
        <taxon>Imparidentia</taxon>
        <taxon>Neoheterodontei</taxon>
        <taxon>Myida</taxon>
        <taxon>Myoidea</taxon>
        <taxon>Myidae</taxon>
        <taxon>Mya</taxon>
    </lineage>
</organism>
<protein>
    <submittedName>
        <fullName evidence="1">Uncharacterized protein</fullName>
    </submittedName>
</protein>
<gene>
    <name evidence="1" type="ORF">MAR_022750</name>
</gene>